<dbReference type="InterPro" id="IPR058627">
    <property type="entry name" value="MdtA-like_C"/>
</dbReference>
<reference evidence="9 10" key="1">
    <citation type="submission" date="2014-04" db="EMBL/GenBank/DDBJ databases">
        <title>Draft genome sequence of Photobacterium halotolerans S2753: a solonamide, ngercheumicin and holomycin producer.</title>
        <authorList>
            <person name="Machado H.R."/>
            <person name="Gram L."/>
        </authorList>
    </citation>
    <scope>NUCLEOTIDE SEQUENCE [LARGE SCALE GENOMIC DNA]</scope>
    <source>
        <strain evidence="9 10">S2753</strain>
    </source>
</reference>
<name>A0A066RPX5_9GAMM</name>
<comment type="similarity">
    <text evidence="2">Belongs to the membrane fusion protein (MFP) (TC 8.A.1) family.</text>
</comment>
<feature type="domain" description="Multidrug resistance protein MdtA-like alpha-helical hairpin" evidence="5">
    <location>
        <begin position="107"/>
        <end position="165"/>
    </location>
</feature>
<evidence type="ECO:0000256" key="4">
    <source>
        <dbReference type="SAM" id="Phobius"/>
    </source>
</evidence>
<keyword evidence="10" id="KW-1185">Reference proteome</keyword>
<keyword evidence="4" id="KW-0812">Transmembrane</keyword>
<dbReference type="NCBIfam" id="TIGR01730">
    <property type="entry name" value="RND_mfp"/>
    <property type="match status" value="1"/>
</dbReference>
<dbReference type="Gene3D" id="1.10.287.470">
    <property type="entry name" value="Helix hairpin bin"/>
    <property type="match status" value="1"/>
</dbReference>
<evidence type="ECO:0000256" key="2">
    <source>
        <dbReference type="ARBA" id="ARBA00009477"/>
    </source>
</evidence>
<sequence>MKKWRAWIVMLIIVAALFGTLFTYKYMEIKGKMEYFANLPEPDFPVTVVDVKAIDWVPAIEAIGFIEPNQGVTITTEVSGVIKSLDFDSGMSVKQGQRLLGLDSDVEEANLKSSQARLPAAKAKYIRYQDLYKKGSISKEAFDDAQASYFSLMADIESLKATIDRRIINAPFSGEVGLRNVFLGQYIQPGTDIVRLEDTSLMKLRFTIPQTELADIHIGQEVDIAIDAYPETNFQGKISAIEPAVNYQSGLVQVQADIPNNDGRLRSGMFARAHIILPTQENQVVLPQHAITYTLYGDNVYIVYKDDKGDMRVRQSVVKTGERKRDNIHVLDGVKPGDQVVTTGQVRLSNDVKIRIVDNDALKTPAETPML</sequence>
<dbReference type="PANTHER" id="PTHR30469">
    <property type="entry name" value="MULTIDRUG RESISTANCE PROTEIN MDTA"/>
    <property type="match status" value="1"/>
</dbReference>
<feature type="domain" description="CusB-like beta-barrel" evidence="7">
    <location>
        <begin position="206"/>
        <end position="275"/>
    </location>
</feature>
<keyword evidence="4" id="KW-0472">Membrane</keyword>
<dbReference type="Proteomes" id="UP000027192">
    <property type="component" value="Unassembled WGS sequence"/>
</dbReference>
<dbReference type="RefSeq" id="WP_036750501.1">
    <property type="nucleotide sequence ID" value="NZ_JAGSGC010000015.1"/>
</dbReference>
<comment type="caution">
    <text evidence="9">The sequence shown here is derived from an EMBL/GenBank/DDBJ whole genome shotgun (WGS) entry which is preliminary data.</text>
</comment>
<dbReference type="EMBL" id="JMIB01000009">
    <property type="protein sequence ID" value="KDM92419.1"/>
    <property type="molecule type" value="Genomic_DNA"/>
</dbReference>
<proteinExistence type="inferred from homology"/>
<feature type="domain" description="Multidrug resistance protein MdtA-like C-terminal permuted SH3" evidence="8">
    <location>
        <begin position="282"/>
        <end position="344"/>
    </location>
</feature>
<dbReference type="Pfam" id="PF25917">
    <property type="entry name" value="BSH_RND"/>
    <property type="match status" value="1"/>
</dbReference>
<evidence type="ECO:0000259" key="7">
    <source>
        <dbReference type="Pfam" id="PF25954"/>
    </source>
</evidence>
<feature type="transmembrane region" description="Helical" evidence="4">
    <location>
        <begin position="6"/>
        <end position="24"/>
    </location>
</feature>
<keyword evidence="4" id="KW-1133">Transmembrane helix</keyword>
<accession>A0A066RPX5</accession>
<dbReference type="Gene3D" id="2.40.50.100">
    <property type="match status" value="1"/>
</dbReference>
<evidence type="ECO:0000259" key="8">
    <source>
        <dbReference type="Pfam" id="PF25967"/>
    </source>
</evidence>
<dbReference type="InterPro" id="IPR058624">
    <property type="entry name" value="MdtA-like_HH"/>
</dbReference>
<dbReference type="STRING" id="1654360.EA58_06815"/>
<evidence type="ECO:0000259" key="5">
    <source>
        <dbReference type="Pfam" id="PF25876"/>
    </source>
</evidence>
<dbReference type="Pfam" id="PF25954">
    <property type="entry name" value="Beta-barrel_RND_2"/>
    <property type="match status" value="1"/>
</dbReference>
<evidence type="ECO:0000313" key="9">
    <source>
        <dbReference type="EMBL" id="KDM92419.1"/>
    </source>
</evidence>
<gene>
    <name evidence="9" type="ORF">EA58_06815</name>
</gene>
<dbReference type="FunFam" id="2.40.30.170:FF:000010">
    <property type="entry name" value="Efflux RND transporter periplasmic adaptor subunit"/>
    <property type="match status" value="1"/>
</dbReference>
<dbReference type="PANTHER" id="PTHR30469:SF11">
    <property type="entry name" value="BLL4320 PROTEIN"/>
    <property type="match status" value="1"/>
</dbReference>
<dbReference type="Pfam" id="PF25876">
    <property type="entry name" value="HH_MFP_RND"/>
    <property type="match status" value="1"/>
</dbReference>
<dbReference type="OrthoDB" id="9806939at2"/>
<dbReference type="InterPro" id="IPR058792">
    <property type="entry name" value="Beta-barrel_RND_2"/>
</dbReference>
<dbReference type="AlphaFoldDB" id="A0A066RPX5"/>
<keyword evidence="3" id="KW-0813">Transport</keyword>
<comment type="subcellular location">
    <subcellularLocation>
        <location evidence="1">Cell envelope</location>
    </subcellularLocation>
</comment>
<evidence type="ECO:0000256" key="1">
    <source>
        <dbReference type="ARBA" id="ARBA00004196"/>
    </source>
</evidence>
<dbReference type="GO" id="GO:0015562">
    <property type="term" value="F:efflux transmembrane transporter activity"/>
    <property type="evidence" value="ECO:0007669"/>
    <property type="project" value="TreeGrafter"/>
</dbReference>
<dbReference type="InterPro" id="IPR058625">
    <property type="entry name" value="MdtA-like_BSH"/>
</dbReference>
<dbReference type="Gene3D" id="2.40.420.20">
    <property type="match status" value="1"/>
</dbReference>
<dbReference type="Gene3D" id="2.40.30.170">
    <property type="match status" value="1"/>
</dbReference>
<dbReference type="Pfam" id="PF25967">
    <property type="entry name" value="RND-MFP_C"/>
    <property type="match status" value="1"/>
</dbReference>
<organism evidence="9 10">
    <name type="scientific">Photobacterium galatheae</name>
    <dbReference type="NCBI Taxonomy" id="1654360"/>
    <lineage>
        <taxon>Bacteria</taxon>
        <taxon>Pseudomonadati</taxon>
        <taxon>Pseudomonadota</taxon>
        <taxon>Gammaproteobacteria</taxon>
        <taxon>Vibrionales</taxon>
        <taxon>Vibrionaceae</taxon>
        <taxon>Photobacterium</taxon>
    </lineage>
</organism>
<evidence type="ECO:0000313" key="10">
    <source>
        <dbReference type="Proteomes" id="UP000027192"/>
    </source>
</evidence>
<evidence type="ECO:0000259" key="6">
    <source>
        <dbReference type="Pfam" id="PF25917"/>
    </source>
</evidence>
<protein>
    <submittedName>
        <fullName evidence="9">Membrane protein</fullName>
    </submittedName>
</protein>
<dbReference type="SUPFAM" id="SSF111369">
    <property type="entry name" value="HlyD-like secretion proteins"/>
    <property type="match status" value="1"/>
</dbReference>
<dbReference type="InterPro" id="IPR006143">
    <property type="entry name" value="RND_pump_MFP"/>
</dbReference>
<feature type="domain" description="Multidrug resistance protein MdtA-like barrel-sandwich hybrid" evidence="6">
    <location>
        <begin position="72"/>
        <end position="191"/>
    </location>
</feature>
<dbReference type="GO" id="GO:1990281">
    <property type="term" value="C:efflux pump complex"/>
    <property type="evidence" value="ECO:0007669"/>
    <property type="project" value="TreeGrafter"/>
</dbReference>
<evidence type="ECO:0000256" key="3">
    <source>
        <dbReference type="ARBA" id="ARBA00022448"/>
    </source>
</evidence>